<comment type="caution">
    <text evidence="2">The sequence shown here is derived from an EMBL/GenBank/DDBJ whole genome shotgun (WGS) entry which is preliminary data.</text>
</comment>
<keyword evidence="1" id="KW-0812">Transmembrane</keyword>
<dbReference type="EMBL" id="VNHM01000012">
    <property type="protein sequence ID" value="TYO94684.1"/>
    <property type="molecule type" value="Genomic_DNA"/>
</dbReference>
<protein>
    <submittedName>
        <fullName evidence="2">Uncharacterized protein</fullName>
    </submittedName>
</protein>
<reference evidence="2 3" key="1">
    <citation type="submission" date="2019-07" db="EMBL/GenBank/DDBJ databases">
        <title>Genomic Encyclopedia of Type Strains, Phase I: the one thousand microbial genomes (KMG-I) project.</title>
        <authorList>
            <person name="Kyrpides N."/>
        </authorList>
    </citation>
    <scope>NUCLEOTIDE SEQUENCE [LARGE SCALE GENOMIC DNA]</scope>
    <source>
        <strain evidence="2 3">DSM 6562</strain>
    </source>
</reference>
<dbReference type="AlphaFoldDB" id="A0A5S4ZQ16"/>
<keyword evidence="1" id="KW-1133">Transmembrane helix</keyword>
<accession>A0A5S4ZQ16</accession>
<keyword evidence="1" id="KW-0472">Membrane</keyword>
<evidence type="ECO:0000256" key="1">
    <source>
        <dbReference type="SAM" id="Phobius"/>
    </source>
</evidence>
<evidence type="ECO:0000313" key="3">
    <source>
        <dbReference type="Proteomes" id="UP000323166"/>
    </source>
</evidence>
<organism evidence="2 3">
    <name type="scientific">Desulfallas thermosapovorans DSM 6562</name>
    <dbReference type="NCBI Taxonomy" id="1121431"/>
    <lineage>
        <taxon>Bacteria</taxon>
        <taxon>Bacillati</taxon>
        <taxon>Bacillota</taxon>
        <taxon>Clostridia</taxon>
        <taxon>Eubacteriales</taxon>
        <taxon>Desulfallaceae</taxon>
        <taxon>Desulfallas</taxon>
    </lineage>
</organism>
<gene>
    <name evidence="2" type="ORF">LX24_02151</name>
</gene>
<keyword evidence="3" id="KW-1185">Reference proteome</keyword>
<dbReference type="RefSeq" id="WP_166512144.1">
    <property type="nucleotide sequence ID" value="NZ_VNHM01000012.1"/>
</dbReference>
<evidence type="ECO:0000313" key="2">
    <source>
        <dbReference type="EMBL" id="TYO94684.1"/>
    </source>
</evidence>
<feature type="transmembrane region" description="Helical" evidence="1">
    <location>
        <begin position="78"/>
        <end position="101"/>
    </location>
</feature>
<name>A0A5S4ZQ16_9FIRM</name>
<dbReference type="Proteomes" id="UP000323166">
    <property type="component" value="Unassembled WGS sequence"/>
</dbReference>
<proteinExistence type="predicted"/>
<sequence>MAKLYDLNKEAAPGEVTQSLARSLKNGLFAPTEKKFGSLEKEIAALKQAVELDTQKLSLEVNERFNNLENELVLLKKLFRIGAALSVTCLVGITVTLIFLFNWY</sequence>